<sequence>ITFAFIYPPASAVTLARRGTDDSIGLESSPYHIVSSNLCDPNVKQINPYSWNNASNLLFVDQPIDVGYSFGKGIANSTVEIVAPLYTFLQLFLVRFPEYSKQDFHFFGESFAGHYVSATAKYICDMNQLILEKKEEGIAINLQSVGIGNADIDAASYPTFARYSSYGQLVSSDVIGQMESYLPKCKELLDKCDVTNNDTDCASGFNYCNLYILGTFDANSGLNDYDVRLPNTTDEVPNDFVNYINHTNVKEAIGAKGEEALRTTSVIS</sequence>
<gene>
    <name evidence="1" type="ORF">ACOLOM_LOCUS3928</name>
</gene>
<comment type="caution">
    <text evidence="1">The sequence shown here is derived from an EMBL/GenBank/DDBJ whole genome shotgun (WGS) entry which is preliminary data.</text>
</comment>
<evidence type="ECO:0000313" key="2">
    <source>
        <dbReference type="Proteomes" id="UP000789525"/>
    </source>
</evidence>
<evidence type="ECO:0000313" key="1">
    <source>
        <dbReference type="EMBL" id="CAG8527449.1"/>
    </source>
</evidence>
<keyword evidence="2" id="KW-1185">Reference proteome</keyword>
<dbReference type="Proteomes" id="UP000789525">
    <property type="component" value="Unassembled WGS sequence"/>
</dbReference>
<organism evidence="1 2">
    <name type="scientific">Acaulospora colombiana</name>
    <dbReference type="NCBI Taxonomy" id="27376"/>
    <lineage>
        <taxon>Eukaryota</taxon>
        <taxon>Fungi</taxon>
        <taxon>Fungi incertae sedis</taxon>
        <taxon>Mucoromycota</taxon>
        <taxon>Glomeromycotina</taxon>
        <taxon>Glomeromycetes</taxon>
        <taxon>Diversisporales</taxon>
        <taxon>Acaulosporaceae</taxon>
        <taxon>Acaulospora</taxon>
    </lineage>
</organism>
<feature type="non-terminal residue" evidence="1">
    <location>
        <position position="1"/>
    </location>
</feature>
<accession>A0ACA9LF94</accession>
<name>A0ACA9LF94_9GLOM</name>
<protein>
    <submittedName>
        <fullName evidence="1">12210_t:CDS:1</fullName>
    </submittedName>
</protein>
<proteinExistence type="predicted"/>
<dbReference type="EMBL" id="CAJVPT010006100">
    <property type="protein sequence ID" value="CAG8527449.1"/>
    <property type="molecule type" value="Genomic_DNA"/>
</dbReference>
<reference evidence="1" key="1">
    <citation type="submission" date="2021-06" db="EMBL/GenBank/DDBJ databases">
        <authorList>
            <person name="Kallberg Y."/>
            <person name="Tangrot J."/>
            <person name="Rosling A."/>
        </authorList>
    </citation>
    <scope>NUCLEOTIDE SEQUENCE</scope>
    <source>
        <strain evidence="1">CL356</strain>
    </source>
</reference>